<gene>
    <name evidence="3" type="ORF">PSON_ATCC_30995.1.T0150024</name>
</gene>
<dbReference type="EMBL" id="CAJJDN010000015">
    <property type="protein sequence ID" value="CAD8060890.1"/>
    <property type="molecule type" value="Genomic_DNA"/>
</dbReference>
<keyword evidence="4" id="KW-1185">Reference proteome</keyword>
<comment type="caution">
    <text evidence="3">The sequence shown here is derived from an EMBL/GenBank/DDBJ whole genome shotgun (WGS) entry which is preliminary data.</text>
</comment>
<dbReference type="Proteomes" id="UP000692954">
    <property type="component" value="Unassembled WGS sequence"/>
</dbReference>
<dbReference type="InterPro" id="IPR027859">
    <property type="entry name" value="KATNIP_dom"/>
</dbReference>
<dbReference type="OrthoDB" id="304622at2759"/>
<protein>
    <recommendedName>
        <fullName evidence="2">KATNIP domain-containing protein</fullName>
    </recommendedName>
</protein>
<feature type="domain" description="KATNIP" evidence="2">
    <location>
        <begin position="137"/>
        <end position="240"/>
    </location>
</feature>
<evidence type="ECO:0000313" key="3">
    <source>
        <dbReference type="EMBL" id="CAD8060890.1"/>
    </source>
</evidence>
<feature type="domain" description="KATNIP" evidence="2">
    <location>
        <begin position="31"/>
        <end position="126"/>
    </location>
</feature>
<accession>A0A8S1KZ11</accession>
<feature type="compositionally biased region" description="Low complexity" evidence="1">
    <location>
        <begin position="277"/>
        <end position="291"/>
    </location>
</feature>
<dbReference type="PANTHER" id="PTHR21534">
    <property type="entry name" value="KATANIN-INTERACTING PROTEIN"/>
    <property type="match status" value="1"/>
</dbReference>
<evidence type="ECO:0000313" key="4">
    <source>
        <dbReference type="Proteomes" id="UP000692954"/>
    </source>
</evidence>
<dbReference type="Pfam" id="PF14652">
    <property type="entry name" value="DUF4457"/>
    <property type="match status" value="3"/>
</dbReference>
<reference evidence="3" key="1">
    <citation type="submission" date="2021-01" db="EMBL/GenBank/DDBJ databases">
        <authorList>
            <consortium name="Genoscope - CEA"/>
            <person name="William W."/>
        </authorList>
    </citation>
    <scope>NUCLEOTIDE SEQUENCE</scope>
</reference>
<feature type="domain" description="KATNIP" evidence="2">
    <location>
        <begin position="420"/>
        <end position="669"/>
    </location>
</feature>
<dbReference type="InterPro" id="IPR026704">
    <property type="entry name" value="KATNIP"/>
</dbReference>
<feature type="region of interest" description="Disordered" evidence="1">
    <location>
        <begin position="271"/>
        <end position="296"/>
    </location>
</feature>
<dbReference type="PANTHER" id="PTHR21534:SF0">
    <property type="entry name" value="KATANIN-INTERACTING PROTEIN"/>
    <property type="match status" value="1"/>
</dbReference>
<sequence>MQQQLLKPQSKEHALQILQQGFQMYQQQGHVSFNENANVIQQPERMSFNEQKQKSHPKVHNVFDNQKRIRNNQHQVEQSLVGNRFEIPILPSGKYLKFNVLSNWGDKQQVGLNGIEVFDSQGGNITRYIKMPMQDEYIEKLKLIDGYQAVKDDKHIWKTKNLKPEIIIDLTANIKISLIRIWNYNKSRIRSYKGVRLLKITLDERIIFYGHIQKATGDLKKLQDNCEYILFTQDQKIISRIAELDWLNKRAEDYSIQILQQTLSIQQIRPGTGTKLQSSNSRQQSDQSPSSKLYSSRIQQKINNEQEQLLQIQRQQQYYQQQQQQNYQQQQYQIQKPQNKQEKVLTQQPEYISVSDLLLEFNNGSKRFLGLNCMILINQKNEQIHQDEISDSNLIDYELQRLFYSNNPTSISSSNMVWLKQKKIYIKFKQQTKLSMIKFYNCNQIVSESTFIGPEIVKITYNGRFKIYNLRPAPCEEINFVQTIILTQPNNNSYSSNLTNNYELFNNNYIIAYPPCGMLITIYLLNTWGDSNYIGLNGIEIYDNQGSALLQQKVIPYSIHSVPQLDDDPRVVQNLVIPPYDINCQPQKSFLAPFINTPMEKLKNKNSIIIQKARDLERQDINKIYILFDKFTAFSGIDFYNYTKDWQRGVKEVHIYINNRLIYQGNINQTFQDIKKNIFNKTTILFQDSNSIKQQLNPYFYQFPDEQVSLIDENKQLTQREYQQHFPQQLIRPKTSVKL</sequence>
<organism evidence="3 4">
    <name type="scientific">Paramecium sonneborni</name>
    <dbReference type="NCBI Taxonomy" id="65129"/>
    <lineage>
        <taxon>Eukaryota</taxon>
        <taxon>Sar</taxon>
        <taxon>Alveolata</taxon>
        <taxon>Ciliophora</taxon>
        <taxon>Intramacronucleata</taxon>
        <taxon>Oligohymenophorea</taxon>
        <taxon>Peniculida</taxon>
        <taxon>Parameciidae</taxon>
        <taxon>Paramecium</taxon>
    </lineage>
</organism>
<evidence type="ECO:0000256" key="1">
    <source>
        <dbReference type="SAM" id="MobiDB-lite"/>
    </source>
</evidence>
<evidence type="ECO:0000259" key="2">
    <source>
        <dbReference type="Pfam" id="PF14652"/>
    </source>
</evidence>
<name>A0A8S1KZ11_9CILI</name>
<dbReference type="AlphaFoldDB" id="A0A8S1KZ11"/>
<proteinExistence type="predicted"/>